<evidence type="ECO:0000313" key="3">
    <source>
        <dbReference type="Proteomes" id="UP001168528"/>
    </source>
</evidence>
<dbReference type="RefSeq" id="WP_302041555.1">
    <property type="nucleotide sequence ID" value="NZ_JAUKPO010000035.1"/>
</dbReference>
<dbReference type="Pfam" id="PF13351">
    <property type="entry name" value="DUF4099"/>
    <property type="match status" value="1"/>
</dbReference>
<dbReference type="Proteomes" id="UP001168528">
    <property type="component" value="Unassembled WGS sequence"/>
</dbReference>
<gene>
    <name evidence="2" type="ORF">Q0590_31075</name>
</gene>
<proteinExistence type="predicted"/>
<evidence type="ECO:0000313" key="2">
    <source>
        <dbReference type="EMBL" id="MDO1450757.1"/>
    </source>
</evidence>
<accession>A0ABT8RF81</accession>
<reference evidence="2" key="1">
    <citation type="submission" date="2023-07" db="EMBL/GenBank/DDBJ databases">
        <title>The genome sequence of Rhodocytophaga aerolata KACC 12507.</title>
        <authorList>
            <person name="Zhang X."/>
        </authorList>
    </citation>
    <scope>NUCLEOTIDE SEQUENCE</scope>
    <source>
        <strain evidence="2">KACC 12507</strain>
    </source>
</reference>
<dbReference type="EMBL" id="JAUKPO010000035">
    <property type="protein sequence ID" value="MDO1450757.1"/>
    <property type="molecule type" value="Genomic_DNA"/>
</dbReference>
<evidence type="ECO:0000259" key="1">
    <source>
        <dbReference type="Pfam" id="PF13351"/>
    </source>
</evidence>
<comment type="caution">
    <text evidence="2">The sequence shown here is derived from an EMBL/GenBank/DDBJ whole genome shotgun (WGS) entry which is preliminary data.</text>
</comment>
<sequence>MFRVWAPEIKEVIKQAKPEEISLDKIPFKQLTPLGITRESLQKSGELEKLLKGEKTSIMPNLTMVILGKERRAAGRLFLIIEPDGRLKFRVEFVKAHQTMQQS</sequence>
<organism evidence="2 3">
    <name type="scientific">Rhodocytophaga aerolata</name>
    <dbReference type="NCBI Taxonomy" id="455078"/>
    <lineage>
        <taxon>Bacteria</taxon>
        <taxon>Pseudomonadati</taxon>
        <taxon>Bacteroidota</taxon>
        <taxon>Cytophagia</taxon>
        <taxon>Cytophagales</taxon>
        <taxon>Rhodocytophagaceae</taxon>
        <taxon>Rhodocytophaga</taxon>
    </lineage>
</organism>
<feature type="domain" description="DUF4099" evidence="1">
    <location>
        <begin position="24"/>
        <end position="101"/>
    </location>
</feature>
<protein>
    <submittedName>
        <fullName evidence="2">DUF4099 domain-containing protein</fullName>
    </submittedName>
</protein>
<name>A0ABT8RF81_9BACT</name>
<dbReference type="InterPro" id="IPR025343">
    <property type="entry name" value="DUF4099"/>
</dbReference>
<keyword evidence="3" id="KW-1185">Reference proteome</keyword>